<keyword evidence="1" id="KW-0732">Signal</keyword>
<evidence type="ECO:0000313" key="2">
    <source>
        <dbReference type="EMBL" id="KPJ03791.1"/>
    </source>
</evidence>
<organism evidence="2 3">
    <name type="scientific">Papilio xuthus</name>
    <name type="common">Asian swallowtail butterfly</name>
    <dbReference type="NCBI Taxonomy" id="66420"/>
    <lineage>
        <taxon>Eukaryota</taxon>
        <taxon>Metazoa</taxon>
        <taxon>Ecdysozoa</taxon>
        <taxon>Arthropoda</taxon>
        <taxon>Hexapoda</taxon>
        <taxon>Insecta</taxon>
        <taxon>Pterygota</taxon>
        <taxon>Neoptera</taxon>
        <taxon>Endopterygota</taxon>
        <taxon>Lepidoptera</taxon>
        <taxon>Glossata</taxon>
        <taxon>Ditrysia</taxon>
        <taxon>Papilionoidea</taxon>
        <taxon>Papilionidae</taxon>
        <taxon>Papilioninae</taxon>
        <taxon>Papilio</taxon>
    </lineage>
</organism>
<dbReference type="STRING" id="66420.A0A0N1I554"/>
<keyword evidence="3" id="KW-1185">Reference proteome</keyword>
<dbReference type="PANTHER" id="PTHR43038">
    <property type="entry name" value="ATP-BINDING CASSETTE, SUB-FAMILY H, MEMBER 1"/>
    <property type="match status" value="1"/>
</dbReference>
<reference evidence="2 3" key="1">
    <citation type="journal article" date="2015" name="Nat. Commun.">
        <title>Outbred genome sequencing and CRISPR/Cas9 gene editing in butterflies.</title>
        <authorList>
            <person name="Li X."/>
            <person name="Fan D."/>
            <person name="Zhang W."/>
            <person name="Liu G."/>
            <person name="Zhang L."/>
            <person name="Zhao L."/>
            <person name="Fang X."/>
            <person name="Chen L."/>
            <person name="Dong Y."/>
            <person name="Chen Y."/>
            <person name="Ding Y."/>
            <person name="Zhao R."/>
            <person name="Feng M."/>
            <person name="Zhu Y."/>
            <person name="Feng Y."/>
            <person name="Jiang X."/>
            <person name="Zhu D."/>
            <person name="Xiang H."/>
            <person name="Feng X."/>
            <person name="Li S."/>
            <person name="Wang J."/>
            <person name="Zhang G."/>
            <person name="Kronforst M.R."/>
            <person name="Wang W."/>
        </authorList>
    </citation>
    <scope>NUCLEOTIDE SEQUENCE [LARGE SCALE GENOMIC DNA]</scope>
    <source>
        <strain evidence="2">Ya'a_city_454_Px</strain>
        <tissue evidence="2">Whole body</tissue>
    </source>
</reference>
<protein>
    <submittedName>
        <fullName evidence="2">ABC transporter G family member 20</fullName>
    </submittedName>
</protein>
<dbReference type="InterPro" id="IPR027417">
    <property type="entry name" value="P-loop_NTPase"/>
</dbReference>
<feature type="signal peptide" evidence="1">
    <location>
        <begin position="1"/>
        <end position="25"/>
    </location>
</feature>
<evidence type="ECO:0000313" key="3">
    <source>
        <dbReference type="Proteomes" id="UP000053268"/>
    </source>
</evidence>
<proteinExistence type="predicted"/>
<evidence type="ECO:0000256" key="1">
    <source>
        <dbReference type="SAM" id="SignalP"/>
    </source>
</evidence>
<sequence length="102" mass="11901">MTKLIGYYVALIFRIWDFLAELARGGTTVIITTHYIDETKQAHKIGLLRDGQLLAEDSPSEILRKYNCDTLEDAFLKMALRQHEVTNRRRSSELIVFFFYIS</sequence>
<dbReference type="SUPFAM" id="SSF52540">
    <property type="entry name" value="P-loop containing nucleoside triphosphate hydrolases"/>
    <property type="match status" value="1"/>
</dbReference>
<dbReference type="EMBL" id="KQ459110">
    <property type="protein sequence ID" value="KPJ03791.1"/>
    <property type="molecule type" value="Genomic_DNA"/>
</dbReference>
<dbReference type="Proteomes" id="UP000053268">
    <property type="component" value="Unassembled WGS sequence"/>
</dbReference>
<name>A0A0N1I554_PAPXU</name>
<gene>
    <name evidence="2" type="ORF">RR46_00751</name>
</gene>
<dbReference type="PANTHER" id="PTHR43038:SF3">
    <property type="entry name" value="ABC TRANSPORTER G FAMILY MEMBER 20 ISOFORM X1"/>
    <property type="match status" value="1"/>
</dbReference>
<accession>A0A0N1I554</accession>
<dbReference type="Gene3D" id="3.40.50.300">
    <property type="entry name" value="P-loop containing nucleotide triphosphate hydrolases"/>
    <property type="match status" value="1"/>
</dbReference>
<feature type="chain" id="PRO_5005873734" evidence="1">
    <location>
        <begin position="26"/>
        <end position="102"/>
    </location>
</feature>
<dbReference type="AlphaFoldDB" id="A0A0N1I554"/>